<proteinExistence type="predicted"/>
<evidence type="ECO:0000313" key="1">
    <source>
        <dbReference type="EMBL" id="NER58849.1"/>
    </source>
</evidence>
<evidence type="ECO:0000313" key="2">
    <source>
        <dbReference type="Proteomes" id="UP000480410"/>
    </source>
</evidence>
<organism evidence="1 2">
    <name type="scientific">Pseudomonas brassicae</name>
    <dbReference type="NCBI Taxonomy" id="2708063"/>
    <lineage>
        <taxon>Bacteria</taxon>
        <taxon>Pseudomonadati</taxon>
        <taxon>Pseudomonadota</taxon>
        <taxon>Gammaproteobacteria</taxon>
        <taxon>Pseudomonadales</taxon>
        <taxon>Pseudomonadaceae</taxon>
        <taxon>Pseudomonas</taxon>
    </lineage>
</organism>
<sequence>MNVSDFTSATALRANSASRIPTSLGINSGNGSTAKALGAYTRQDTSNVSNLARQLAESATRASARDAGQSHASLSALASSLLDRITGAAYSANKAAHDKEVPATDDPELLARARQATEFVNSTLTVGSKTADNPFAGLSREQLALITYDDGGTFTVNERRAAYEESRRQEQAWSREVSDKAQQEYDSTGRMTGFFKEVQAHYNSLSAIEQAQYPANYAAQVQQHIDADINYKAQDAKDMIVPMTLAETLLSMGPVGSSKTIALPGAG</sequence>
<gene>
    <name evidence="1" type="ORF">G3435_00425</name>
</gene>
<protein>
    <submittedName>
        <fullName evidence="1">Uncharacterized protein</fullName>
    </submittedName>
</protein>
<reference evidence="1 2" key="1">
    <citation type="submission" date="2020-02" db="EMBL/GenBank/DDBJ databases">
        <title>Broccoli isolated Pseudomonas sp.</title>
        <authorList>
            <person name="Fujikawa T."/>
            <person name="Sawada H."/>
        </authorList>
    </citation>
    <scope>NUCLEOTIDE SEQUENCE [LARGE SCALE GENOMIC DNA]</scope>
    <source>
        <strain evidence="1 2">MAFF212428</strain>
    </source>
</reference>
<dbReference type="AlphaFoldDB" id="A0A6M0CTE4"/>
<accession>A0A6M0CTE4</accession>
<name>A0A6M0CTE4_9PSED</name>
<dbReference type="EMBL" id="JAAHBV010000008">
    <property type="protein sequence ID" value="NER58849.1"/>
    <property type="molecule type" value="Genomic_DNA"/>
</dbReference>
<dbReference type="Proteomes" id="UP000480410">
    <property type="component" value="Unassembled WGS sequence"/>
</dbReference>
<comment type="caution">
    <text evidence="1">The sequence shown here is derived from an EMBL/GenBank/DDBJ whole genome shotgun (WGS) entry which is preliminary data.</text>
</comment>